<sequence length="267" mass="29888">MKIERDFSLRGNPVLRHALITAGSKGLGKKVSEMLLEKGCSVSINFRSDMDAVEKLKKDWGHYGEDRLHFFQGDVTKKNDMERFVTEAVNKFGRIDYLINNAGPYIFERKKLADYTEDEWYEMLEGNLSSVFHLFRHAIPIMRQQKFGRIVTYGFQGAESSPGWIYRSAFAASKVGLVSLTKTISIEEAENGITANMICPGDIVGEMKEADIAYSRGIADVQTPVGRSGTGEDIARAIMFLCDENSDMITGTVLEVTGGVDVINRYR</sequence>
<protein>
    <submittedName>
        <fullName evidence="2">3-oxoacyl-[acyl-carrier protein] reductase</fullName>
        <ecNumber evidence="2">1.1.1.100</ecNumber>
    </submittedName>
</protein>
<gene>
    <name evidence="2" type="ORF">JOC95_002437</name>
</gene>
<dbReference type="Pfam" id="PF13561">
    <property type="entry name" value="adh_short_C2"/>
    <property type="match status" value="1"/>
</dbReference>
<name>A0ABS2P124_9BACI</name>
<keyword evidence="2" id="KW-0560">Oxidoreductase</keyword>
<dbReference type="PANTHER" id="PTHR42879:SF2">
    <property type="entry name" value="3-OXOACYL-[ACYL-CARRIER-PROTEIN] REDUCTASE FABG"/>
    <property type="match status" value="1"/>
</dbReference>
<accession>A0ABS2P124</accession>
<dbReference type="InterPro" id="IPR050259">
    <property type="entry name" value="SDR"/>
</dbReference>
<dbReference type="InterPro" id="IPR002347">
    <property type="entry name" value="SDR_fam"/>
</dbReference>
<dbReference type="SUPFAM" id="SSF51735">
    <property type="entry name" value="NAD(P)-binding Rossmann-fold domains"/>
    <property type="match status" value="1"/>
</dbReference>
<dbReference type="PANTHER" id="PTHR42879">
    <property type="entry name" value="3-OXOACYL-(ACYL-CARRIER-PROTEIN) REDUCTASE"/>
    <property type="match status" value="1"/>
</dbReference>
<dbReference type="InterPro" id="IPR036291">
    <property type="entry name" value="NAD(P)-bd_dom_sf"/>
</dbReference>
<dbReference type="EMBL" id="JAFBED010000004">
    <property type="protein sequence ID" value="MBM7620584.1"/>
    <property type="molecule type" value="Genomic_DNA"/>
</dbReference>
<organism evidence="2 3">
    <name type="scientific">Sutcliffiella tianshenii</name>
    <dbReference type="NCBI Taxonomy" id="1463404"/>
    <lineage>
        <taxon>Bacteria</taxon>
        <taxon>Bacillati</taxon>
        <taxon>Bacillota</taxon>
        <taxon>Bacilli</taxon>
        <taxon>Bacillales</taxon>
        <taxon>Bacillaceae</taxon>
        <taxon>Sutcliffiella</taxon>
    </lineage>
</organism>
<dbReference type="CDD" id="cd05233">
    <property type="entry name" value="SDR_c"/>
    <property type="match status" value="1"/>
</dbReference>
<evidence type="ECO:0000313" key="2">
    <source>
        <dbReference type="EMBL" id="MBM7620584.1"/>
    </source>
</evidence>
<dbReference type="PRINTS" id="PR00081">
    <property type="entry name" value="GDHRDH"/>
</dbReference>
<evidence type="ECO:0000256" key="1">
    <source>
        <dbReference type="ARBA" id="ARBA00006484"/>
    </source>
</evidence>
<dbReference type="GO" id="GO:0004316">
    <property type="term" value="F:3-oxoacyl-[acyl-carrier-protein] reductase (NADPH) activity"/>
    <property type="evidence" value="ECO:0007669"/>
    <property type="project" value="UniProtKB-EC"/>
</dbReference>
<dbReference type="PRINTS" id="PR00080">
    <property type="entry name" value="SDRFAMILY"/>
</dbReference>
<evidence type="ECO:0000313" key="3">
    <source>
        <dbReference type="Proteomes" id="UP000737402"/>
    </source>
</evidence>
<dbReference type="Proteomes" id="UP000737402">
    <property type="component" value="Unassembled WGS sequence"/>
</dbReference>
<comment type="similarity">
    <text evidence="1">Belongs to the short-chain dehydrogenases/reductases (SDR) family.</text>
</comment>
<comment type="caution">
    <text evidence="2">The sequence shown here is derived from an EMBL/GenBank/DDBJ whole genome shotgun (WGS) entry which is preliminary data.</text>
</comment>
<keyword evidence="3" id="KW-1185">Reference proteome</keyword>
<proteinExistence type="inferred from homology"/>
<dbReference type="EC" id="1.1.1.100" evidence="2"/>
<reference evidence="2 3" key="1">
    <citation type="submission" date="2021-01" db="EMBL/GenBank/DDBJ databases">
        <title>Genomic Encyclopedia of Type Strains, Phase IV (KMG-IV): sequencing the most valuable type-strain genomes for metagenomic binning, comparative biology and taxonomic classification.</title>
        <authorList>
            <person name="Goeker M."/>
        </authorList>
    </citation>
    <scope>NUCLEOTIDE SEQUENCE [LARGE SCALE GENOMIC DNA]</scope>
    <source>
        <strain evidence="2 3">DSM 25879</strain>
    </source>
</reference>
<dbReference type="Gene3D" id="3.40.50.720">
    <property type="entry name" value="NAD(P)-binding Rossmann-like Domain"/>
    <property type="match status" value="1"/>
</dbReference>